<dbReference type="AlphaFoldDB" id="A0A1C1YQG1"/>
<dbReference type="PANTHER" id="PTHR36577:SF3">
    <property type="entry name" value="DUF521 DOMAIN PROTEIN (AFU_ORTHOLOGUE AFUA_6G00490)"/>
    <property type="match status" value="1"/>
</dbReference>
<evidence type="ECO:0000256" key="1">
    <source>
        <dbReference type="ARBA" id="ARBA00023239"/>
    </source>
</evidence>
<dbReference type="OrthoDB" id="9815264at2"/>
<dbReference type="PANTHER" id="PTHR36577">
    <property type="entry name" value="DUF521 DOMAIN PROTEIN (AFU_ORTHOLOGUE AFUA_6G00490)"/>
    <property type="match status" value="1"/>
</dbReference>
<name>A0A1C1YQG1_9HYPH</name>
<evidence type="ECO:0000313" key="4">
    <source>
        <dbReference type="Proteomes" id="UP000094795"/>
    </source>
</evidence>
<organism evidence="3 4">
    <name type="scientific">Hoeflea olei</name>
    <dbReference type="NCBI Taxonomy" id="1480615"/>
    <lineage>
        <taxon>Bacteria</taxon>
        <taxon>Pseudomonadati</taxon>
        <taxon>Pseudomonadota</taxon>
        <taxon>Alphaproteobacteria</taxon>
        <taxon>Hyphomicrobiales</taxon>
        <taxon>Rhizobiaceae</taxon>
        <taxon>Hoeflea</taxon>
    </lineage>
</organism>
<accession>A0A1C1YQG1</accession>
<reference evidence="3 4" key="1">
    <citation type="submission" date="2015-12" db="EMBL/GenBank/DDBJ databases">
        <authorList>
            <person name="Shamseldin A."/>
            <person name="Moawad H."/>
            <person name="Abd El-Rahim W.M."/>
            <person name="Sadowsky M.J."/>
        </authorList>
    </citation>
    <scope>NUCLEOTIDE SEQUENCE [LARGE SCALE GENOMIC DNA]</scope>
    <source>
        <strain evidence="3 4">JC234</strain>
    </source>
</reference>
<dbReference type="STRING" id="1480615.AWJ14_06585"/>
<dbReference type="Pfam" id="PF01989">
    <property type="entry name" value="AcnX_swivel_put"/>
    <property type="match status" value="1"/>
</dbReference>
<feature type="domain" description="Phosphomevalonate dehydratase small subunit-like" evidence="2">
    <location>
        <begin position="22"/>
        <end position="98"/>
    </location>
</feature>
<protein>
    <recommendedName>
        <fullName evidence="2">Phosphomevalonate dehydratase small subunit-like domain-containing protein</fullName>
    </recommendedName>
</protein>
<keyword evidence="4" id="KW-1185">Reference proteome</keyword>
<dbReference type="RefSeq" id="WP_066184617.1">
    <property type="nucleotide sequence ID" value="NZ_LQZT01000050.1"/>
</dbReference>
<gene>
    <name evidence="3" type="ORF">AWJ14_06585</name>
</gene>
<dbReference type="EMBL" id="LQZT01000050">
    <property type="protein sequence ID" value="OCW55646.1"/>
    <property type="molecule type" value="Genomic_DNA"/>
</dbReference>
<dbReference type="SUPFAM" id="SSF52016">
    <property type="entry name" value="LeuD/IlvD-like"/>
    <property type="match status" value="1"/>
</dbReference>
<dbReference type="Gene3D" id="3.50.30.10">
    <property type="entry name" value="Phosphohistidine domain"/>
    <property type="match status" value="1"/>
</dbReference>
<sequence>MSARALVHGHASGGMLRLDEPLSFWGGFDSATGKVIDRFHPQHGACLTGLIVAMERGRGSSSGASVLAEAIRRGTAPAALLLLDADAIIATGALVAQMLYRIDCPVIAVGDRGDWQRLSTLLRLEIDAGPDALRITPSQ</sequence>
<dbReference type="GO" id="GO:0016829">
    <property type="term" value="F:lyase activity"/>
    <property type="evidence" value="ECO:0007669"/>
    <property type="project" value="UniProtKB-KW"/>
</dbReference>
<proteinExistence type="predicted"/>
<comment type="caution">
    <text evidence="3">The sequence shown here is derived from an EMBL/GenBank/DDBJ whole genome shotgun (WGS) entry which is preliminary data.</text>
</comment>
<keyword evidence="1" id="KW-0456">Lyase</keyword>
<dbReference type="Proteomes" id="UP000094795">
    <property type="component" value="Unassembled WGS sequence"/>
</dbReference>
<evidence type="ECO:0000259" key="2">
    <source>
        <dbReference type="Pfam" id="PF01989"/>
    </source>
</evidence>
<evidence type="ECO:0000313" key="3">
    <source>
        <dbReference type="EMBL" id="OCW55646.1"/>
    </source>
</evidence>
<dbReference type="InterPro" id="IPR002840">
    <property type="entry name" value="PMDh-S-like_dom"/>
</dbReference>